<feature type="region of interest" description="Disordered" evidence="1">
    <location>
        <begin position="1"/>
        <end position="42"/>
    </location>
</feature>
<proteinExistence type="predicted"/>
<dbReference type="KEGG" id="ftj:FTUN_8796"/>
<organism evidence="2 3">
    <name type="scientific">Frigoriglobus tundricola</name>
    <dbReference type="NCBI Taxonomy" id="2774151"/>
    <lineage>
        <taxon>Bacteria</taxon>
        <taxon>Pseudomonadati</taxon>
        <taxon>Planctomycetota</taxon>
        <taxon>Planctomycetia</taxon>
        <taxon>Gemmatales</taxon>
        <taxon>Gemmataceae</taxon>
        <taxon>Frigoriglobus</taxon>
    </lineage>
</organism>
<feature type="compositionally biased region" description="Gly residues" evidence="1">
    <location>
        <begin position="1"/>
        <end position="11"/>
    </location>
</feature>
<name>A0A6M5Z5Q6_9BACT</name>
<evidence type="ECO:0000313" key="3">
    <source>
        <dbReference type="Proteomes" id="UP000503447"/>
    </source>
</evidence>
<evidence type="ECO:0000256" key="1">
    <source>
        <dbReference type="SAM" id="MobiDB-lite"/>
    </source>
</evidence>
<reference evidence="3" key="1">
    <citation type="submission" date="2020-05" db="EMBL/GenBank/DDBJ databases">
        <title>Frigoriglobus tundricola gen. nov., sp. nov., a psychrotolerant cellulolytic planctomycete of the family Gemmataceae with two divergent copies of 16S rRNA gene.</title>
        <authorList>
            <person name="Kulichevskaya I.S."/>
            <person name="Ivanova A.A."/>
            <person name="Naumoff D.G."/>
            <person name="Beletsky A.V."/>
            <person name="Rijpstra W.I.C."/>
            <person name="Sinninghe Damste J.S."/>
            <person name="Mardanov A.V."/>
            <person name="Ravin N.V."/>
            <person name="Dedysh S.N."/>
        </authorList>
    </citation>
    <scope>NUCLEOTIDE SEQUENCE [LARGE SCALE GENOMIC DNA]</scope>
    <source>
        <strain evidence="3">PL17</strain>
    </source>
</reference>
<evidence type="ECO:0000313" key="2">
    <source>
        <dbReference type="EMBL" id="QJX01157.1"/>
    </source>
</evidence>
<dbReference type="EMBL" id="CP053452">
    <property type="protein sequence ID" value="QJX01157.1"/>
    <property type="molecule type" value="Genomic_DNA"/>
</dbReference>
<protein>
    <submittedName>
        <fullName evidence="2">Uncharacterized protein</fullName>
    </submittedName>
</protein>
<dbReference type="Proteomes" id="UP000503447">
    <property type="component" value="Chromosome"/>
</dbReference>
<dbReference type="AlphaFoldDB" id="A0A6M5Z5Q6"/>
<feature type="compositionally biased region" description="Basic and acidic residues" evidence="1">
    <location>
        <begin position="17"/>
        <end position="42"/>
    </location>
</feature>
<sequence length="139" mass="15098">MPDGGLPGRGGPVELTANERPDVIVRDGGDRRSPTAEPAGEKLRLPHVRLDRKPGVGTVVEMTEERFEPLGIGAGTKPGDDPRTEVLVEHDTLSETRIRIGERSRLCGVGRGVSRGRTSGRMVVGRKTETELRIARNWA</sequence>
<accession>A0A6M5Z5Q6</accession>
<gene>
    <name evidence="2" type="ORF">FTUN_8796</name>
</gene>
<keyword evidence="3" id="KW-1185">Reference proteome</keyword>